<accession>A0A2M4CF23</accession>
<feature type="signal peptide" evidence="1">
    <location>
        <begin position="1"/>
        <end position="26"/>
    </location>
</feature>
<keyword evidence="1" id="KW-0732">Signal</keyword>
<sequence length="68" mass="7842">MPFIRQTRMGITTRLLLLLQYVKTTGRFVCVACTIDETRRRFRDTKHRRCPVTGCCGWILGHGLVSAM</sequence>
<reference evidence="2" key="1">
    <citation type="submission" date="2018-01" db="EMBL/GenBank/DDBJ databases">
        <title>An insight into the sialome of Amazonian anophelines.</title>
        <authorList>
            <person name="Ribeiro J.M."/>
            <person name="Scarpassa V."/>
            <person name="Calvo E."/>
        </authorList>
    </citation>
    <scope>NUCLEOTIDE SEQUENCE</scope>
    <source>
        <tissue evidence="2">Salivary glands</tissue>
    </source>
</reference>
<dbReference type="EMBL" id="GGFJ01014791">
    <property type="protein sequence ID" value="MBW63932.1"/>
    <property type="molecule type" value="Transcribed_RNA"/>
</dbReference>
<feature type="chain" id="PRO_5014676013" evidence="1">
    <location>
        <begin position="27"/>
        <end position="68"/>
    </location>
</feature>
<name>A0A2M4CF23_9DIPT</name>
<dbReference type="AlphaFoldDB" id="A0A2M4CF23"/>
<organism evidence="2">
    <name type="scientific">Anopheles marajoara</name>
    <dbReference type="NCBI Taxonomy" id="58244"/>
    <lineage>
        <taxon>Eukaryota</taxon>
        <taxon>Metazoa</taxon>
        <taxon>Ecdysozoa</taxon>
        <taxon>Arthropoda</taxon>
        <taxon>Hexapoda</taxon>
        <taxon>Insecta</taxon>
        <taxon>Pterygota</taxon>
        <taxon>Neoptera</taxon>
        <taxon>Endopterygota</taxon>
        <taxon>Diptera</taxon>
        <taxon>Nematocera</taxon>
        <taxon>Culicoidea</taxon>
        <taxon>Culicidae</taxon>
        <taxon>Anophelinae</taxon>
        <taxon>Anopheles</taxon>
    </lineage>
</organism>
<protein>
    <submittedName>
        <fullName evidence="2">Putative secreted protein</fullName>
    </submittedName>
</protein>
<evidence type="ECO:0000313" key="2">
    <source>
        <dbReference type="EMBL" id="MBW63932.1"/>
    </source>
</evidence>
<evidence type="ECO:0000256" key="1">
    <source>
        <dbReference type="SAM" id="SignalP"/>
    </source>
</evidence>
<proteinExistence type="predicted"/>